<dbReference type="AlphaFoldDB" id="A0AA36CSZ8"/>
<dbReference type="EMBL" id="CATQJA010002633">
    <property type="protein sequence ID" value="CAJ0574744.1"/>
    <property type="molecule type" value="Genomic_DNA"/>
</dbReference>
<dbReference type="SUPFAM" id="SSF50630">
    <property type="entry name" value="Acid proteases"/>
    <property type="match status" value="1"/>
</dbReference>
<name>A0AA36CSZ8_9BILA</name>
<evidence type="ECO:0000313" key="1">
    <source>
        <dbReference type="EMBL" id="CAJ0574744.1"/>
    </source>
</evidence>
<organism evidence="1 2">
    <name type="scientific">Mesorhabditis spiculigera</name>
    <dbReference type="NCBI Taxonomy" id="96644"/>
    <lineage>
        <taxon>Eukaryota</taxon>
        <taxon>Metazoa</taxon>
        <taxon>Ecdysozoa</taxon>
        <taxon>Nematoda</taxon>
        <taxon>Chromadorea</taxon>
        <taxon>Rhabditida</taxon>
        <taxon>Rhabditina</taxon>
        <taxon>Rhabditomorpha</taxon>
        <taxon>Rhabditoidea</taxon>
        <taxon>Rhabditidae</taxon>
        <taxon>Mesorhabditinae</taxon>
        <taxon>Mesorhabditis</taxon>
    </lineage>
</organism>
<keyword evidence="2" id="KW-1185">Reference proteome</keyword>
<feature type="non-terminal residue" evidence="1">
    <location>
        <position position="1"/>
    </location>
</feature>
<protein>
    <submittedName>
        <fullName evidence="1">Uncharacterized protein</fullName>
    </submittedName>
</protein>
<accession>A0AA36CSZ8</accession>
<gene>
    <name evidence="1" type="ORF">MSPICULIGERA_LOCUS13072</name>
</gene>
<comment type="caution">
    <text evidence="1">The sequence shown here is derived from an EMBL/GenBank/DDBJ whole genome shotgun (WGS) entry which is preliminary data.</text>
</comment>
<dbReference type="Proteomes" id="UP001177023">
    <property type="component" value="Unassembled WGS sequence"/>
</dbReference>
<evidence type="ECO:0000313" key="2">
    <source>
        <dbReference type="Proteomes" id="UP001177023"/>
    </source>
</evidence>
<reference evidence="1" key="1">
    <citation type="submission" date="2023-06" db="EMBL/GenBank/DDBJ databases">
        <authorList>
            <person name="Delattre M."/>
        </authorList>
    </citation>
    <scope>NUCLEOTIDE SEQUENCE</scope>
    <source>
        <strain evidence="1">AF72</strain>
    </source>
</reference>
<dbReference type="InterPro" id="IPR021109">
    <property type="entry name" value="Peptidase_aspartic_dom_sf"/>
</dbReference>
<sequence length="239" mass="27373">MSHRQVQLAFNEDHPSSKYFSKEPSEDSLIAFPYSQFDVVIPDINEKELKEMGVAVDCENLSPGSFSSTPFPVTGQIHGRNLRLMAPLVCQHCVRPNRPVLHVWFLIDTGSPFTTLTVKTLERLIGPGFTNHQYDVYIQDREKKIRCHISRAHFSEVNVLGMDAIMKLKLTIKFDWKVSDDTFDLFGGILGMRTIISKEWHSVNRIAIPQDTTILYYQPNKATIQFDRKSPRHIVVGQN</sequence>
<proteinExistence type="predicted"/>